<reference evidence="1 2" key="1">
    <citation type="submission" date="2018-11" db="EMBL/GenBank/DDBJ databases">
        <authorList>
            <consortium name="Pathogen Informatics"/>
        </authorList>
    </citation>
    <scope>NUCLEOTIDE SEQUENCE [LARGE SCALE GENOMIC DNA]</scope>
</reference>
<name>A0A3P7N8I1_DIBLA</name>
<evidence type="ECO:0000313" key="2">
    <source>
        <dbReference type="Proteomes" id="UP000281553"/>
    </source>
</evidence>
<dbReference type="Proteomes" id="UP000281553">
    <property type="component" value="Unassembled WGS sequence"/>
</dbReference>
<organism evidence="1 2">
    <name type="scientific">Dibothriocephalus latus</name>
    <name type="common">Fish tapeworm</name>
    <name type="synonym">Diphyllobothrium latum</name>
    <dbReference type="NCBI Taxonomy" id="60516"/>
    <lineage>
        <taxon>Eukaryota</taxon>
        <taxon>Metazoa</taxon>
        <taxon>Spiralia</taxon>
        <taxon>Lophotrochozoa</taxon>
        <taxon>Platyhelminthes</taxon>
        <taxon>Cestoda</taxon>
        <taxon>Eucestoda</taxon>
        <taxon>Diphyllobothriidea</taxon>
        <taxon>Diphyllobothriidae</taxon>
        <taxon>Dibothriocephalus</taxon>
    </lineage>
</organism>
<keyword evidence="2" id="KW-1185">Reference proteome</keyword>
<dbReference type="EMBL" id="UYRU01093938">
    <property type="protein sequence ID" value="VDN38785.1"/>
    <property type="molecule type" value="Genomic_DNA"/>
</dbReference>
<proteinExistence type="predicted"/>
<dbReference type="AlphaFoldDB" id="A0A3P7N8I1"/>
<sequence>MQQNNWKIEQSIDYYYRQNSSANSGVSESNIEQLFNRYRGECIFSVTNFFGSCFRIPSSSEEEEGEIPYYFLTPSNKYKLKRPDRGEGFVDHKISE</sequence>
<dbReference type="OrthoDB" id="286637at2759"/>
<protein>
    <submittedName>
        <fullName evidence="1">Uncharacterized protein</fullName>
    </submittedName>
</protein>
<accession>A0A3P7N8I1</accession>
<gene>
    <name evidence="1" type="ORF">DILT_LOCUS17690</name>
</gene>
<evidence type="ECO:0000313" key="1">
    <source>
        <dbReference type="EMBL" id="VDN38785.1"/>
    </source>
</evidence>